<organism evidence="1 2">
    <name type="scientific">Lindgomyces ingoldianus</name>
    <dbReference type="NCBI Taxonomy" id="673940"/>
    <lineage>
        <taxon>Eukaryota</taxon>
        <taxon>Fungi</taxon>
        <taxon>Dikarya</taxon>
        <taxon>Ascomycota</taxon>
        <taxon>Pezizomycotina</taxon>
        <taxon>Dothideomycetes</taxon>
        <taxon>Pleosporomycetidae</taxon>
        <taxon>Pleosporales</taxon>
        <taxon>Lindgomycetaceae</taxon>
        <taxon>Lindgomyces</taxon>
    </lineage>
</organism>
<evidence type="ECO:0000313" key="2">
    <source>
        <dbReference type="Proteomes" id="UP000799755"/>
    </source>
</evidence>
<keyword evidence="2" id="KW-1185">Reference proteome</keyword>
<evidence type="ECO:0000313" key="1">
    <source>
        <dbReference type="EMBL" id="KAF2472832.1"/>
    </source>
</evidence>
<accession>A0ACB6R1A8</accession>
<protein>
    <submittedName>
        <fullName evidence="1">Uncharacterized protein</fullName>
    </submittedName>
</protein>
<dbReference type="Proteomes" id="UP000799755">
    <property type="component" value="Unassembled WGS sequence"/>
</dbReference>
<comment type="caution">
    <text evidence="1">The sequence shown here is derived from an EMBL/GenBank/DDBJ whole genome shotgun (WGS) entry which is preliminary data.</text>
</comment>
<sequence>MGSVWKEETTSRHGLSCYPWLDFAMPFDSELPPVRQRISEKNVPLSSVRRLASIEHNALTNLLSGAPWAGIAVFLDTLLKPEQHEYARFPTTNEPSLRYEEANPERHPESAACNRTSTYLGNPIGLTSSKRIGSPGTCLLELIQRASSLLHGTSRLWPLPCFASLASASSTSTSSSSTTLQGSIQDSILQRLGQFACSLVPWIGPISILLIVSVVSAILSRWKYKIGLAGAACAAAFVYIAVHNDANAEKPWIIAVSLSYLVFHSRYCSLTTRLLGFDETFGLVATLLAVVLWGCMALMSPLVRA</sequence>
<proteinExistence type="predicted"/>
<dbReference type="EMBL" id="MU003501">
    <property type="protein sequence ID" value="KAF2472832.1"/>
    <property type="molecule type" value="Genomic_DNA"/>
</dbReference>
<reference evidence="1" key="1">
    <citation type="journal article" date="2020" name="Stud. Mycol.">
        <title>101 Dothideomycetes genomes: a test case for predicting lifestyles and emergence of pathogens.</title>
        <authorList>
            <person name="Haridas S."/>
            <person name="Albert R."/>
            <person name="Binder M."/>
            <person name="Bloem J."/>
            <person name="Labutti K."/>
            <person name="Salamov A."/>
            <person name="Andreopoulos B."/>
            <person name="Baker S."/>
            <person name="Barry K."/>
            <person name="Bills G."/>
            <person name="Bluhm B."/>
            <person name="Cannon C."/>
            <person name="Castanera R."/>
            <person name="Culley D."/>
            <person name="Daum C."/>
            <person name="Ezra D."/>
            <person name="Gonzalez J."/>
            <person name="Henrissat B."/>
            <person name="Kuo A."/>
            <person name="Liang C."/>
            <person name="Lipzen A."/>
            <person name="Lutzoni F."/>
            <person name="Magnuson J."/>
            <person name="Mondo S."/>
            <person name="Nolan M."/>
            <person name="Ohm R."/>
            <person name="Pangilinan J."/>
            <person name="Park H.-J."/>
            <person name="Ramirez L."/>
            <person name="Alfaro M."/>
            <person name="Sun H."/>
            <person name="Tritt A."/>
            <person name="Yoshinaga Y."/>
            <person name="Zwiers L.-H."/>
            <person name="Turgeon B."/>
            <person name="Goodwin S."/>
            <person name="Spatafora J."/>
            <person name="Crous P."/>
            <person name="Grigoriev I."/>
        </authorList>
    </citation>
    <scope>NUCLEOTIDE SEQUENCE</scope>
    <source>
        <strain evidence="1">ATCC 200398</strain>
    </source>
</reference>
<name>A0ACB6R1A8_9PLEO</name>
<gene>
    <name evidence="1" type="ORF">BDR25DRAFT_11829</name>
</gene>